<protein>
    <recommendedName>
        <fullName evidence="1">Pyrroloquinoline quinone-dependent pyranose dehydrogenase beta-propeller domain-containing protein</fullName>
    </recommendedName>
</protein>
<evidence type="ECO:0000313" key="2">
    <source>
        <dbReference type="EMBL" id="CAE4660544.1"/>
    </source>
</evidence>
<dbReference type="EMBL" id="HBNS01056805">
    <property type="protein sequence ID" value="CAE4660544.1"/>
    <property type="molecule type" value="Transcribed_RNA"/>
</dbReference>
<dbReference type="PANTHER" id="PTHR19328:SF53">
    <property type="entry name" value="MEMBRANE PROTEIN"/>
    <property type="match status" value="1"/>
</dbReference>
<reference evidence="2" key="1">
    <citation type="submission" date="2021-01" db="EMBL/GenBank/DDBJ databases">
        <authorList>
            <person name="Corre E."/>
            <person name="Pelletier E."/>
            <person name="Niang G."/>
            <person name="Scheremetjew M."/>
            <person name="Finn R."/>
            <person name="Kale V."/>
            <person name="Holt S."/>
            <person name="Cochrane G."/>
            <person name="Meng A."/>
            <person name="Brown T."/>
            <person name="Cohen L."/>
        </authorList>
    </citation>
    <scope>NUCLEOTIDE SEQUENCE</scope>
    <source>
        <strain evidence="2">GSO104</strain>
    </source>
</reference>
<accession>A0A7S4SZ02</accession>
<name>A0A7S4SZ02_9STRA</name>
<evidence type="ECO:0000259" key="1">
    <source>
        <dbReference type="Pfam" id="PF22807"/>
    </source>
</evidence>
<gene>
    <name evidence="2" type="ORF">DBRI00130_LOCUS40879</name>
</gene>
<proteinExistence type="predicted"/>
<dbReference type="PANTHER" id="PTHR19328">
    <property type="entry name" value="HEDGEHOG-INTERACTING PROTEIN"/>
    <property type="match status" value="1"/>
</dbReference>
<dbReference type="InterPro" id="IPR054539">
    <property type="entry name" value="Beta-prop_PDH"/>
</dbReference>
<dbReference type="Gene3D" id="2.120.10.30">
    <property type="entry name" value="TolB, C-terminal domain"/>
    <property type="match status" value="1"/>
</dbReference>
<dbReference type="Pfam" id="PF22807">
    <property type="entry name" value="TrAA12"/>
    <property type="match status" value="1"/>
</dbReference>
<organism evidence="2">
    <name type="scientific">Ditylum brightwellii</name>
    <dbReference type="NCBI Taxonomy" id="49249"/>
    <lineage>
        <taxon>Eukaryota</taxon>
        <taxon>Sar</taxon>
        <taxon>Stramenopiles</taxon>
        <taxon>Ochrophyta</taxon>
        <taxon>Bacillariophyta</taxon>
        <taxon>Mediophyceae</taxon>
        <taxon>Lithodesmiophycidae</taxon>
        <taxon>Lithodesmiales</taxon>
        <taxon>Lithodesmiaceae</taxon>
        <taxon>Ditylum</taxon>
    </lineage>
</organism>
<dbReference type="InterPro" id="IPR011041">
    <property type="entry name" value="Quinoprot_gluc/sorb_DH_b-prop"/>
</dbReference>
<dbReference type="SUPFAM" id="SSF50952">
    <property type="entry name" value="Soluble quinoprotein glucose dehydrogenase"/>
    <property type="match status" value="1"/>
</dbReference>
<dbReference type="InterPro" id="IPR011042">
    <property type="entry name" value="6-blade_b-propeller_TolB-like"/>
</dbReference>
<sequence>MMAGPSCNEQALLLAEAKLEENFCAHVIPIEINRPRTILSVKKDEFLVFQRGSNEVMRVSDTNGDDIPDQIESVGAKGGNHGMAYNNGFIYISSDSTVWRWKYDLGDSAVSSERETVVINIDKDGRGGAPNGHTTRTLIFDNIGRLYISVGSAGNVDSDSHRSRIRRMTIADQSLPIDFQKAEVFADGLRNEVGLAFDKHGVLWGVENGADNLKRSDLGGDIHNDNPAEELNRFPEFFAGSHWGYPECWSEYLLPKSVGLGRGTQWSWPSFSTPDAVCREERIPPELAMQAHSAPLGITFYKYASELPAGCSGSFPEFMDGYAFIAFHGSWNRDIPTGYKVVYVKMTDDGFINSTDPHDLLARDSNDAQWSSGYRPVDVDFDVCGRLLVTSDGSRGGRGSNVVRISYNNNNTCCGSVFNSASLPSPHFGSALIFVASLVAAFFH</sequence>
<dbReference type="AlphaFoldDB" id="A0A7S4SZ02"/>
<feature type="domain" description="Pyrroloquinoline quinone-dependent pyranose dehydrogenase beta-propeller" evidence="1">
    <location>
        <begin position="18"/>
        <end position="394"/>
    </location>
</feature>